<name>A0A4Y2SZG3_ARAVE</name>
<dbReference type="AlphaFoldDB" id="A0A4Y2SZG3"/>
<reference evidence="2 3" key="1">
    <citation type="journal article" date="2019" name="Sci. Rep.">
        <title>Orb-weaving spider Araneus ventricosus genome elucidates the spidroin gene catalogue.</title>
        <authorList>
            <person name="Kono N."/>
            <person name="Nakamura H."/>
            <person name="Ohtoshi R."/>
            <person name="Moran D.A.P."/>
            <person name="Shinohara A."/>
            <person name="Yoshida Y."/>
            <person name="Fujiwara M."/>
            <person name="Mori M."/>
            <person name="Tomita M."/>
            <person name="Arakawa K."/>
        </authorList>
    </citation>
    <scope>NUCLEOTIDE SEQUENCE [LARGE SCALE GENOMIC DNA]</scope>
</reference>
<dbReference type="EMBL" id="BGPR01025136">
    <property type="protein sequence ID" value="GBN93778.1"/>
    <property type="molecule type" value="Genomic_DNA"/>
</dbReference>
<gene>
    <name evidence="2" type="ORF">AVEN_230324_1</name>
</gene>
<evidence type="ECO:0000313" key="2">
    <source>
        <dbReference type="EMBL" id="GBN93778.1"/>
    </source>
</evidence>
<accession>A0A4Y2SZG3</accession>
<feature type="compositionally biased region" description="Basic and acidic residues" evidence="1">
    <location>
        <begin position="1"/>
        <end position="21"/>
    </location>
</feature>
<protein>
    <submittedName>
        <fullName evidence="2">Uncharacterized protein</fullName>
    </submittedName>
</protein>
<evidence type="ECO:0000313" key="3">
    <source>
        <dbReference type="Proteomes" id="UP000499080"/>
    </source>
</evidence>
<feature type="region of interest" description="Disordered" evidence="1">
    <location>
        <begin position="1"/>
        <end position="29"/>
    </location>
</feature>
<evidence type="ECO:0000256" key="1">
    <source>
        <dbReference type="SAM" id="MobiDB-lite"/>
    </source>
</evidence>
<comment type="caution">
    <text evidence="2">The sequence shown here is derived from an EMBL/GenBank/DDBJ whole genome shotgun (WGS) entry which is preliminary data.</text>
</comment>
<dbReference type="Proteomes" id="UP000499080">
    <property type="component" value="Unassembled WGS sequence"/>
</dbReference>
<keyword evidence="3" id="KW-1185">Reference proteome</keyword>
<sequence length="93" mass="10721">MARFDRPVQVRGKGDPSRKNSQETLSILPLPDSEKSLQCHLLAGVMPAQVPYHPFNYRMVAAIFIRMVTRHCELNMRFWMKPLTEPPGGKRRS</sequence>
<proteinExistence type="predicted"/>
<organism evidence="2 3">
    <name type="scientific">Araneus ventricosus</name>
    <name type="common">Orbweaver spider</name>
    <name type="synonym">Epeira ventricosa</name>
    <dbReference type="NCBI Taxonomy" id="182803"/>
    <lineage>
        <taxon>Eukaryota</taxon>
        <taxon>Metazoa</taxon>
        <taxon>Ecdysozoa</taxon>
        <taxon>Arthropoda</taxon>
        <taxon>Chelicerata</taxon>
        <taxon>Arachnida</taxon>
        <taxon>Araneae</taxon>
        <taxon>Araneomorphae</taxon>
        <taxon>Entelegynae</taxon>
        <taxon>Araneoidea</taxon>
        <taxon>Araneidae</taxon>
        <taxon>Araneus</taxon>
    </lineage>
</organism>